<reference evidence="3 5" key="1">
    <citation type="submission" date="2014-04" db="EMBL/GenBank/DDBJ databases">
        <authorList>
            <consortium name="DOE Joint Genome Institute"/>
            <person name="Kuo A."/>
            <person name="Girlanda M."/>
            <person name="Perotto S."/>
            <person name="Kohler A."/>
            <person name="Nagy L.G."/>
            <person name="Floudas D."/>
            <person name="Copeland A."/>
            <person name="Barry K.W."/>
            <person name="Cichocki N."/>
            <person name="Veneault-Fourrey C."/>
            <person name="LaButti K."/>
            <person name="Lindquist E.A."/>
            <person name="Lipzen A."/>
            <person name="Lundell T."/>
            <person name="Morin E."/>
            <person name="Murat C."/>
            <person name="Sun H."/>
            <person name="Tunlid A."/>
            <person name="Henrissat B."/>
            <person name="Grigoriev I.V."/>
            <person name="Hibbett D.S."/>
            <person name="Martin F."/>
            <person name="Nordberg H.P."/>
            <person name="Cantor M.N."/>
            <person name="Hua S.X."/>
        </authorList>
    </citation>
    <scope>NUCLEOTIDE SEQUENCE [LARGE SCALE GENOMIC DNA]</scope>
    <source>
        <strain evidence="3 5">MUT 4182</strain>
    </source>
</reference>
<dbReference type="AlphaFoldDB" id="A0A0C3QBV3"/>
<reference evidence="3" key="3">
    <citation type="submission" date="2015-02" db="EMBL/GenBank/DDBJ databases">
        <title>Evolutionary Origins and Diversification of the Mycorrhizal Mutualists.</title>
        <authorList>
            <consortium name="DOE Joint Genome Institute"/>
            <consortium name="Mycorrhizal Genomics Consortium"/>
            <person name="Kohler A."/>
            <person name="Kuo A."/>
            <person name="Nagy L.G."/>
            <person name="Floudas D."/>
            <person name="Copeland A."/>
            <person name="Barry K.W."/>
            <person name="Cichocki N."/>
            <person name="Veneault-Fourrey C."/>
            <person name="LaButti K."/>
            <person name="Lindquist E.A."/>
            <person name="Lipzen A."/>
            <person name="Lundell T."/>
            <person name="Morin E."/>
            <person name="Murat C."/>
            <person name="Riley R."/>
            <person name="Ohm R."/>
            <person name="Sun H."/>
            <person name="Tunlid A."/>
            <person name="Henrissat B."/>
            <person name="Grigoriev I.V."/>
            <person name="Hibbett D.S."/>
            <person name="Martin F."/>
        </authorList>
    </citation>
    <scope>NUCLEOTIDE SEQUENCE</scope>
    <source>
        <strain evidence="3">MUT 4182</strain>
    </source>
</reference>
<evidence type="ECO:0000256" key="1">
    <source>
        <dbReference type="SAM" id="Phobius"/>
    </source>
</evidence>
<reference evidence="5" key="2">
    <citation type="submission" date="2015-01" db="EMBL/GenBank/DDBJ databases">
        <title>Evolutionary Origins and Diversification of the Mycorrhizal Mutualists.</title>
        <authorList>
            <consortium name="DOE Joint Genome Institute"/>
            <consortium name="Mycorrhizal Genomics Consortium"/>
            <person name="Kohler A."/>
            <person name="Kuo A."/>
            <person name="Nagy L.G."/>
            <person name="Floudas D."/>
            <person name="Copeland A."/>
            <person name="Barry K.W."/>
            <person name="Cichocki N."/>
            <person name="Veneault-Fourrey C."/>
            <person name="LaButti K."/>
            <person name="Lindquist E.A."/>
            <person name="Lipzen A."/>
            <person name="Lundell T."/>
            <person name="Morin E."/>
            <person name="Murat C."/>
            <person name="Riley R."/>
            <person name="Ohm R."/>
            <person name="Sun H."/>
            <person name="Tunlid A."/>
            <person name="Henrissat B."/>
            <person name="Grigoriev I.V."/>
            <person name="Hibbett D.S."/>
            <person name="Martin F."/>
        </authorList>
    </citation>
    <scope>NUCLEOTIDE SEQUENCE [LARGE SCALE GENOMIC DNA]</scope>
    <source>
        <strain evidence="5">MUT 4182</strain>
    </source>
</reference>
<keyword evidence="1" id="KW-1133">Transmembrane helix</keyword>
<protein>
    <submittedName>
        <fullName evidence="3">Uncharacterized protein</fullName>
    </submittedName>
</protein>
<gene>
    <name evidence="4" type="ORF">M407DRAFT_245111</name>
    <name evidence="3" type="ORF">M407DRAFT_245355</name>
</gene>
<dbReference type="EMBL" id="KN823124">
    <property type="protein sequence ID" value="KIO21894.1"/>
    <property type="molecule type" value="Genomic_DNA"/>
</dbReference>
<dbReference type="OrthoDB" id="3255881at2759"/>
<evidence type="ECO:0000313" key="5">
    <source>
        <dbReference type="Proteomes" id="UP000054248"/>
    </source>
</evidence>
<evidence type="ECO:0000313" key="3">
    <source>
        <dbReference type="EMBL" id="KIO21894.1"/>
    </source>
</evidence>
<accession>A0A0C3QBV3</accession>
<keyword evidence="1" id="KW-0472">Membrane</keyword>
<evidence type="ECO:0000313" key="4">
    <source>
        <dbReference type="EMBL" id="KIO22592.1"/>
    </source>
</evidence>
<name>A0A0C3QBV3_9AGAM</name>
<keyword evidence="1" id="KW-0812">Transmembrane</keyword>
<organism evidence="3 5">
    <name type="scientific">Tulasnella calospora MUT 4182</name>
    <dbReference type="NCBI Taxonomy" id="1051891"/>
    <lineage>
        <taxon>Eukaryota</taxon>
        <taxon>Fungi</taxon>
        <taxon>Dikarya</taxon>
        <taxon>Basidiomycota</taxon>
        <taxon>Agaricomycotina</taxon>
        <taxon>Agaricomycetes</taxon>
        <taxon>Cantharellales</taxon>
        <taxon>Tulasnellaceae</taxon>
        <taxon>Tulasnella</taxon>
    </lineage>
</organism>
<dbReference type="HOGENOM" id="CLU_1082561_0_0_1"/>
<dbReference type="EMBL" id="KN823106">
    <property type="protein sequence ID" value="KIO22592.1"/>
    <property type="molecule type" value="Genomic_DNA"/>
</dbReference>
<dbReference type="Proteomes" id="UP000054248">
    <property type="component" value="Unassembled WGS sequence"/>
</dbReference>
<feature type="transmembrane region" description="Helical" evidence="1">
    <location>
        <begin position="237"/>
        <end position="256"/>
    </location>
</feature>
<evidence type="ECO:0000256" key="2">
    <source>
        <dbReference type="SAM" id="SignalP"/>
    </source>
</evidence>
<keyword evidence="2" id="KW-0732">Signal</keyword>
<sequence>MRFTSALVLLTAPLLALSKIVISGTSYNGGVVHLSVSTYSDAPSSYNVVALDSKGNSYNIGSVNTDGSGNLDIALPANTPPGSYRVRITDPATGETLSTSRSFTVSSGDLAAASSAGLQSASYGYAVTGSIIPFVTTSLVTDASGATSVATVTISGPTPAGSAESVSSVSATSVLPATTLTVTSDSLATGSSGTSTVPVTQTITGLVSTGTNSNGAATATLLTATTTTRSAGFKNTAVGGGAFALVAAAFAGAAMFF</sequence>
<keyword evidence="5" id="KW-1185">Reference proteome</keyword>
<feature type="signal peptide" evidence="2">
    <location>
        <begin position="1"/>
        <end position="18"/>
    </location>
</feature>
<proteinExistence type="predicted"/>
<feature type="chain" id="PRO_5007392556" evidence="2">
    <location>
        <begin position="19"/>
        <end position="257"/>
    </location>
</feature>